<dbReference type="Pfam" id="PF00069">
    <property type="entry name" value="Pkinase"/>
    <property type="match status" value="1"/>
</dbReference>
<dbReference type="InterPro" id="IPR011009">
    <property type="entry name" value="Kinase-like_dom_sf"/>
</dbReference>
<feature type="binding site" evidence="9">
    <location>
        <position position="60"/>
    </location>
    <ligand>
        <name>ATP</name>
        <dbReference type="ChEBI" id="CHEBI:30616"/>
    </ligand>
</feature>
<dbReference type="Gene3D" id="1.10.510.10">
    <property type="entry name" value="Transferase(Phosphotransferase) domain 1"/>
    <property type="match status" value="1"/>
</dbReference>
<dbReference type="InterPro" id="IPR000719">
    <property type="entry name" value="Prot_kinase_dom"/>
</dbReference>
<dbReference type="InterPro" id="IPR017441">
    <property type="entry name" value="Protein_kinase_ATP_BS"/>
</dbReference>
<organism evidence="11 12">
    <name type="scientific">Sistotremastrum suecicum HHB10207 ss-3</name>
    <dbReference type="NCBI Taxonomy" id="1314776"/>
    <lineage>
        <taxon>Eukaryota</taxon>
        <taxon>Fungi</taxon>
        <taxon>Dikarya</taxon>
        <taxon>Basidiomycota</taxon>
        <taxon>Agaricomycotina</taxon>
        <taxon>Agaricomycetes</taxon>
        <taxon>Sistotremastrales</taxon>
        <taxon>Sistotremastraceae</taxon>
        <taxon>Sistotremastrum</taxon>
    </lineage>
</organism>
<reference evidence="11 12" key="1">
    <citation type="journal article" date="2016" name="Mol. Biol. Evol.">
        <title>Comparative Genomics of Early-Diverging Mushroom-Forming Fungi Provides Insights into the Origins of Lignocellulose Decay Capabilities.</title>
        <authorList>
            <person name="Nagy L.G."/>
            <person name="Riley R."/>
            <person name="Tritt A."/>
            <person name="Adam C."/>
            <person name="Daum C."/>
            <person name="Floudas D."/>
            <person name="Sun H."/>
            <person name="Yadav J.S."/>
            <person name="Pangilinan J."/>
            <person name="Larsson K.H."/>
            <person name="Matsuura K."/>
            <person name="Barry K."/>
            <person name="Labutti K."/>
            <person name="Kuo R."/>
            <person name="Ohm R.A."/>
            <person name="Bhattacharya S.S."/>
            <person name="Shirouzu T."/>
            <person name="Yoshinaga Y."/>
            <person name="Martin F.M."/>
            <person name="Grigoriev I.V."/>
            <person name="Hibbett D.S."/>
        </authorList>
    </citation>
    <scope>NUCLEOTIDE SEQUENCE [LARGE SCALE GENOMIC DNA]</scope>
    <source>
        <strain evidence="11 12">HHB10207 ss-3</strain>
    </source>
</reference>
<keyword evidence="12" id="KW-1185">Reference proteome</keyword>
<feature type="non-terminal residue" evidence="11">
    <location>
        <position position="1"/>
    </location>
</feature>
<feature type="domain" description="Protein kinase" evidence="10">
    <location>
        <begin position="31"/>
        <end position="155"/>
    </location>
</feature>
<accession>A0A165XK70</accession>
<comment type="catalytic activity">
    <reaction evidence="8">
        <text>L-seryl-[protein] + ATP = O-phospho-L-seryl-[protein] + ADP + H(+)</text>
        <dbReference type="Rhea" id="RHEA:17989"/>
        <dbReference type="Rhea" id="RHEA-COMP:9863"/>
        <dbReference type="Rhea" id="RHEA-COMP:11604"/>
        <dbReference type="ChEBI" id="CHEBI:15378"/>
        <dbReference type="ChEBI" id="CHEBI:29999"/>
        <dbReference type="ChEBI" id="CHEBI:30616"/>
        <dbReference type="ChEBI" id="CHEBI:83421"/>
        <dbReference type="ChEBI" id="CHEBI:456216"/>
        <dbReference type="EC" id="2.7.11.1"/>
    </reaction>
</comment>
<evidence type="ECO:0000256" key="9">
    <source>
        <dbReference type="PROSITE-ProRule" id="PRU10141"/>
    </source>
</evidence>
<dbReference type="SUPFAM" id="SSF56112">
    <property type="entry name" value="Protein kinase-like (PK-like)"/>
    <property type="match status" value="1"/>
</dbReference>
<dbReference type="Gene3D" id="3.30.200.20">
    <property type="entry name" value="Phosphorylase Kinase, domain 1"/>
    <property type="match status" value="1"/>
</dbReference>
<dbReference type="Proteomes" id="UP000076798">
    <property type="component" value="Unassembled WGS sequence"/>
</dbReference>
<evidence type="ECO:0000256" key="8">
    <source>
        <dbReference type="ARBA" id="ARBA00048679"/>
    </source>
</evidence>
<keyword evidence="6 9" id="KW-0067">ATP-binding</keyword>
<dbReference type="EC" id="2.7.11.1" evidence="1"/>
<dbReference type="GO" id="GO:0005524">
    <property type="term" value="F:ATP binding"/>
    <property type="evidence" value="ECO:0007669"/>
    <property type="project" value="UniProtKB-UniRule"/>
</dbReference>
<evidence type="ECO:0000256" key="4">
    <source>
        <dbReference type="ARBA" id="ARBA00022741"/>
    </source>
</evidence>
<name>A0A165XK70_9AGAM</name>
<dbReference type="EMBL" id="KV428358">
    <property type="protein sequence ID" value="KZT32276.1"/>
    <property type="molecule type" value="Genomic_DNA"/>
</dbReference>
<sequence>EKAYEYGPGGFHPVHIGDVYSTVASTGLPRYKVIAKLGRGGSATIWLASDLLLQSCVALKFNAARFTGRSQEISVMRRLLSTNPQASGTQSIIRLLDSFQVEGPNGIHEVLVTEVVLGYNVLRFSSRELPPAQKVAAELATGLEYIHSCDIVHGG</sequence>
<keyword evidence="4 9" id="KW-0547">Nucleotide-binding</keyword>
<evidence type="ECO:0000256" key="5">
    <source>
        <dbReference type="ARBA" id="ARBA00022777"/>
    </source>
</evidence>
<evidence type="ECO:0000256" key="7">
    <source>
        <dbReference type="ARBA" id="ARBA00047899"/>
    </source>
</evidence>
<dbReference type="InterPro" id="IPR051334">
    <property type="entry name" value="SRPK"/>
</dbReference>
<proteinExistence type="predicted"/>
<keyword evidence="3" id="KW-0808">Transferase</keyword>
<dbReference type="STRING" id="1314776.A0A165XK70"/>
<evidence type="ECO:0000256" key="2">
    <source>
        <dbReference type="ARBA" id="ARBA00022527"/>
    </source>
</evidence>
<keyword evidence="2" id="KW-0723">Serine/threonine-protein kinase</keyword>
<evidence type="ECO:0000256" key="6">
    <source>
        <dbReference type="ARBA" id="ARBA00022840"/>
    </source>
</evidence>
<dbReference type="GO" id="GO:0000245">
    <property type="term" value="P:spliceosomal complex assembly"/>
    <property type="evidence" value="ECO:0007669"/>
    <property type="project" value="TreeGrafter"/>
</dbReference>
<dbReference type="PANTHER" id="PTHR47634:SF9">
    <property type="entry name" value="PROTEIN KINASE DOMAIN-CONTAINING PROTEIN-RELATED"/>
    <property type="match status" value="1"/>
</dbReference>
<dbReference type="OrthoDB" id="5979581at2759"/>
<gene>
    <name evidence="11" type="ORF">SISSUDRAFT_960773</name>
</gene>
<evidence type="ECO:0000256" key="3">
    <source>
        <dbReference type="ARBA" id="ARBA00022679"/>
    </source>
</evidence>
<evidence type="ECO:0000313" key="11">
    <source>
        <dbReference type="EMBL" id="KZT32276.1"/>
    </source>
</evidence>
<dbReference type="PANTHER" id="PTHR47634">
    <property type="entry name" value="PROTEIN KINASE DOMAIN-CONTAINING PROTEIN-RELATED"/>
    <property type="match status" value="1"/>
</dbReference>
<evidence type="ECO:0000256" key="1">
    <source>
        <dbReference type="ARBA" id="ARBA00012513"/>
    </source>
</evidence>
<keyword evidence="5 11" id="KW-0418">Kinase</keyword>
<comment type="catalytic activity">
    <reaction evidence="7">
        <text>L-threonyl-[protein] + ATP = O-phospho-L-threonyl-[protein] + ADP + H(+)</text>
        <dbReference type="Rhea" id="RHEA:46608"/>
        <dbReference type="Rhea" id="RHEA-COMP:11060"/>
        <dbReference type="Rhea" id="RHEA-COMP:11605"/>
        <dbReference type="ChEBI" id="CHEBI:15378"/>
        <dbReference type="ChEBI" id="CHEBI:30013"/>
        <dbReference type="ChEBI" id="CHEBI:30616"/>
        <dbReference type="ChEBI" id="CHEBI:61977"/>
        <dbReference type="ChEBI" id="CHEBI:456216"/>
        <dbReference type="EC" id="2.7.11.1"/>
    </reaction>
</comment>
<evidence type="ECO:0000259" key="10">
    <source>
        <dbReference type="PROSITE" id="PS50011"/>
    </source>
</evidence>
<dbReference type="GO" id="GO:0004674">
    <property type="term" value="F:protein serine/threonine kinase activity"/>
    <property type="evidence" value="ECO:0007669"/>
    <property type="project" value="UniProtKB-KW"/>
</dbReference>
<dbReference type="PROSITE" id="PS00107">
    <property type="entry name" value="PROTEIN_KINASE_ATP"/>
    <property type="match status" value="1"/>
</dbReference>
<dbReference type="GO" id="GO:0050684">
    <property type="term" value="P:regulation of mRNA processing"/>
    <property type="evidence" value="ECO:0007669"/>
    <property type="project" value="TreeGrafter"/>
</dbReference>
<dbReference type="AlphaFoldDB" id="A0A165XK70"/>
<protein>
    <recommendedName>
        <fullName evidence="1">non-specific serine/threonine protein kinase</fullName>
        <ecNumber evidence="1">2.7.11.1</ecNumber>
    </recommendedName>
</protein>
<feature type="non-terminal residue" evidence="11">
    <location>
        <position position="155"/>
    </location>
</feature>
<dbReference type="PROSITE" id="PS50011">
    <property type="entry name" value="PROTEIN_KINASE_DOM"/>
    <property type="match status" value="1"/>
</dbReference>
<evidence type="ECO:0000313" key="12">
    <source>
        <dbReference type="Proteomes" id="UP000076798"/>
    </source>
</evidence>